<comment type="caution">
    <text evidence="1">The sequence shown here is derived from an EMBL/GenBank/DDBJ whole genome shotgun (WGS) entry which is preliminary data.</text>
</comment>
<keyword evidence="2" id="KW-1185">Reference proteome</keyword>
<accession>A0A256G2Q1</accession>
<dbReference type="AlphaFoldDB" id="A0A256G2Q1"/>
<sequence length="47" mass="5425">MVKKAKRGNFPRFFVSLHYPSHHSRVGNQSSGLISLRRRFALSLEVL</sequence>
<organism evidence="1 2">
    <name type="scientific">Brucella pseudogrignonensis</name>
    <dbReference type="NCBI Taxonomy" id="419475"/>
    <lineage>
        <taxon>Bacteria</taxon>
        <taxon>Pseudomonadati</taxon>
        <taxon>Pseudomonadota</taxon>
        <taxon>Alphaproteobacteria</taxon>
        <taxon>Hyphomicrobiales</taxon>
        <taxon>Brucellaceae</taxon>
        <taxon>Brucella/Ochrobactrum group</taxon>
        <taxon>Brucella</taxon>
    </lineage>
</organism>
<evidence type="ECO:0000313" key="2">
    <source>
        <dbReference type="Proteomes" id="UP000216188"/>
    </source>
</evidence>
<proteinExistence type="predicted"/>
<evidence type="ECO:0000313" key="1">
    <source>
        <dbReference type="EMBL" id="OYR21296.1"/>
    </source>
</evidence>
<reference evidence="1 2" key="1">
    <citation type="submission" date="2017-07" db="EMBL/GenBank/DDBJ databases">
        <title>Phylogenetic study on the rhizospheric bacterium Ochrobactrum sp. A44.</title>
        <authorList>
            <person name="Krzyzanowska D.M."/>
            <person name="Ossowicki A."/>
            <person name="Rajewska M."/>
            <person name="Maciag T."/>
            <person name="Kaczynski Z."/>
            <person name="Czerwicka M."/>
            <person name="Jafra S."/>
        </authorList>
    </citation>
    <scope>NUCLEOTIDE SEQUENCE [LARGE SCALE GENOMIC DNA]</scope>
    <source>
        <strain evidence="1 2">CCUG 30717</strain>
    </source>
</reference>
<gene>
    <name evidence="1" type="ORF">CEV34_4969</name>
</gene>
<name>A0A256G2Q1_9HYPH</name>
<protein>
    <submittedName>
        <fullName evidence="1">Uncharacterized protein</fullName>
    </submittedName>
</protein>
<dbReference type="EMBL" id="NNRM01000048">
    <property type="protein sequence ID" value="OYR21296.1"/>
    <property type="molecule type" value="Genomic_DNA"/>
</dbReference>
<dbReference type="Proteomes" id="UP000216188">
    <property type="component" value="Unassembled WGS sequence"/>
</dbReference>